<dbReference type="CDD" id="cd04301">
    <property type="entry name" value="NAT_SF"/>
    <property type="match status" value="1"/>
</dbReference>
<proteinExistence type="predicted"/>
<dbReference type="Pfam" id="PF00583">
    <property type="entry name" value="Acetyltransf_1"/>
    <property type="match status" value="1"/>
</dbReference>
<gene>
    <name evidence="4" type="ORF">Apa02nite_036910</name>
</gene>
<sequence>MTPEVRHVTERDWPGIVAIEASTYAGKGLSEDPAVLRTRMDPATSYVLATGGGIAGYLLALPYPERCSPDLTRAEDTVHDSVNLHLHDLAIAPAHRRAGLGARLVRHLLGEAAGQGYRTVSLVALAGAGAFWRAQGFRDRDDVIPPAGYGADARYLTRRV</sequence>
<dbReference type="InterPro" id="IPR050832">
    <property type="entry name" value="Bact_Acetyltransf"/>
</dbReference>
<comment type="caution">
    <text evidence="4">The sequence shown here is derived from an EMBL/GenBank/DDBJ whole genome shotgun (WGS) entry which is preliminary data.</text>
</comment>
<dbReference type="EMBL" id="BOMS01000049">
    <property type="protein sequence ID" value="GIE67583.1"/>
    <property type="molecule type" value="Genomic_DNA"/>
</dbReference>
<dbReference type="InterPro" id="IPR016181">
    <property type="entry name" value="Acyl_CoA_acyltransferase"/>
</dbReference>
<organism evidence="4 5">
    <name type="scientific">Actinoplanes palleronii</name>
    <dbReference type="NCBI Taxonomy" id="113570"/>
    <lineage>
        <taxon>Bacteria</taxon>
        <taxon>Bacillati</taxon>
        <taxon>Actinomycetota</taxon>
        <taxon>Actinomycetes</taxon>
        <taxon>Micromonosporales</taxon>
        <taxon>Micromonosporaceae</taxon>
        <taxon>Actinoplanes</taxon>
    </lineage>
</organism>
<evidence type="ECO:0000313" key="4">
    <source>
        <dbReference type="EMBL" id="GIE67583.1"/>
    </source>
</evidence>
<dbReference type="InterPro" id="IPR000182">
    <property type="entry name" value="GNAT_dom"/>
</dbReference>
<dbReference type="PANTHER" id="PTHR43877">
    <property type="entry name" value="AMINOALKYLPHOSPHONATE N-ACETYLTRANSFERASE-RELATED-RELATED"/>
    <property type="match status" value="1"/>
</dbReference>
<protein>
    <recommendedName>
        <fullName evidence="3">N-acetyltransferase domain-containing protein</fullName>
    </recommendedName>
</protein>
<evidence type="ECO:0000256" key="2">
    <source>
        <dbReference type="ARBA" id="ARBA00023315"/>
    </source>
</evidence>
<dbReference type="SUPFAM" id="SSF55729">
    <property type="entry name" value="Acyl-CoA N-acyltransferases (Nat)"/>
    <property type="match status" value="1"/>
</dbReference>
<keyword evidence="5" id="KW-1185">Reference proteome</keyword>
<dbReference type="Proteomes" id="UP000624709">
    <property type="component" value="Unassembled WGS sequence"/>
</dbReference>
<dbReference type="Gene3D" id="3.40.630.30">
    <property type="match status" value="1"/>
</dbReference>
<feature type="domain" description="N-acetyltransferase" evidence="3">
    <location>
        <begin position="3"/>
        <end position="160"/>
    </location>
</feature>
<evidence type="ECO:0000313" key="5">
    <source>
        <dbReference type="Proteomes" id="UP000624709"/>
    </source>
</evidence>
<keyword evidence="1" id="KW-0808">Transferase</keyword>
<name>A0ABQ4BAB5_9ACTN</name>
<evidence type="ECO:0000256" key="1">
    <source>
        <dbReference type="ARBA" id="ARBA00022679"/>
    </source>
</evidence>
<accession>A0ABQ4BAB5</accession>
<reference evidence="4 5" key="1">
    <citation type="submission" date="2021-01" db="EMBL/GenBank/DDBJ databases">
        <title>Whole genome shotgun sequence of Actinoplanes palleronii NBRC 14916.</title>
        <authorList>
            <person name="Komaki H."/>
            <person name="Tamura T."/>
        </authorList>
    </citation>
    <scope>NUCLEOTIDE SEQUENCE [LARGE SCALE GENOMIC DNA]</scope>
    <source>
        <strain evidence="4 5">NBRC 14916</strain>
    </source>
</reference>
<evidence type="ECO:0000259" key="3">
    <source>
        <dbReference type="PROSITE" id="PS51186"/>
    </source>
</evidence>
<keyword evidence="2" id="KW-0012">Acyltransferase</keyword>
<dbReference type="PROSITE" id="PS51186">
    <property type="entry name" value="GNAT"/>
    <property type="match status" value="1"/>
</dbReference>